<dbReference type="AlphaFoldDB" id="A0A7W9BB80"/>
<evidence type="ECO:0000256" key="1">
    <source>
        <dbReference type="SAM" id="MobiDB-lite"/>
    </source>
</evidence>
<evidence type="ECO:0000313" key="2">
    <source>
        <dbReference type="EMBL" id="MBB5713986.1"/>
    </source>
</evidence>
<gene>
    <name evidence="2" type="ORF">FHS94_000809</name>
</gene>
<dbReference type="EMBL" id="JACIJK010000002">
    <property type="protein sequence ID" value="MBB5713986.1"/>
    <property type="molecule type" value="Genomic_DNA"/>
</dbReference>
<organism evidence="2 3">
    <name type="scientific">Sphingomonas aerophila</name>
    <dbReference type="NCBI Taxonomy" id="1344948"/>
    <lineage>
        <taxon>Bacteria</taxon>
        <taxon>Pseudomonadati</taxon>
        <taxon>Pseudomonadota</taxon>
        <taxon>Alphaproteobacteria</taxon>
        <taxon>Sphingomonadales</taxon>
        <taxon>Sphingomonadaceae</taxon>
        <taxon>Sphingomonas</taxon>
    </lineage>
</organism>
<accession>A0A7W9BB80</accession>
<reference evidence="2 3" key="1">
    <citation type="submission" date="2020-08" db="EMBL/GenBank/DDBJ databases">
        <title>Genomic Encyclopedia of Type Strains, Phase IV (KMG-IV): sequencing the most valuable type-strain genomes for metagenomic binning, comparative biology and taxonomic classification.</title>
        <authorList>
            <person name="Goeker M."/>
        </authorList>
    </citation>
    <scope>NUCLEOTIDE SEQUENCE [LARGE SCALE GENOMIC DNA]</scope>
    <source>
        <strain evidence="2 3">DSM 100044</strain>
    </source>
</reference>
<keyword evidence="3" id="KW-1185">Reference proteome</keyword>
<comment type="caution">
    <text evidence="2">The sequence shown here is derived from an EMBL/GenBank/DDBJ whole genome shotgun (WGS) entry which is preliminary data.</text>
</comment>
<feature type="region of interest" description="Disordered" evidence="1">
    <location>
        <begin position="40"/>
        <end position="63"/>
    </location>
</feature>
<evidence type="ECO:0000313" key="3">
    <source>
        <dbReference type="Proteomes" id="UP000546200"/>
    </source>
</evidence>
<proteinExistence type="predicted"/>
<dbReference type="RefSeq" id="WP_184054898.1">
    <property type="nucleotide sequence ID" value="NZ_JACIJK010000002.1"/>
</dbReference>
<dbReference type="Proteomes" id="UP000546200">
    <property type="component" value="Unassembled WGS sequence"/>
</dbReference>
<protein>
    <submittedName>
        <fullName evidence="2">Uncharacterized protein</fullName>
    </submittedName>
</protein>
<name>A0A7W9BB80_9SPHN</name>
<sequence length="63" mass="6261">MSRLGWIIALFVVLLVGGFLALTRFGGPAPASAAPALPTALNSAEPASGPTDTAAREVNGVAK</sequence>